<dbReference type="InterPro" id="IPR013341">
    <property type="entry name" value="Mandelate_racemase_N_dom"/>
</dbReference>
<dbReference type="RefSeq" id="WP_015904146.1">
    <property type="nucleotide sequence ID" value="NC_012108.1"/>
</dbReference>
<dbReference type="GO" id="GO:0008872">
    <property type="term" value="F:glucarate dehydratase activity"/>
    <property type="evidence" value="ECO:0007669"/>
    <property type="project" value="UniProtKB-EC"/>
</dbReference>
<dbReference type="SUPFAM" id="SSF54826">
    <property type="entry name" value="Enolase N-terminal domain-like"/>
    <property type="match status" value="1"/>
</dbReference>
<feature type="domain" description="Mandelate racemase/muconate lactonizing enzyme C-terminal" evidence="5">
    <location>
        <begin position="137"/>
        <end position="245"/>
    </location>
</feature>
<dbReference type="AlphaFoldDB" id="C0QEN6"/>
<dbReference type="Pfam" id="PF13378">
    <property type="entry name" value="MR_MLE_C"/>
    <property type="match status" value="1"/>
</dbReference>
<name>C0QEN6_DESAH</name>
<dbReference type="eggNOG" id="COG4948">
    <property type="taxonomic scope" value="Bacteria"/>
</dbReference>
<dbReference type="KEGG" id="dat:HRM2_22830"/>
<sequence>MTTISQIELYHVRIPLKKTFYPSWIPGYPSTDNRFDLICITTRSGVKGYSAGPAISNERRGLGDLIAPYLMGVDVFDMDLLVQRLREVAYLGVRANWIEPAFWDIQGKIKDKTVYELFGCKTETVELYASTGEVKTPEKCIEEAEQRYEEGFRTIKLRVHDFDPKEDVRQVEAVAKTLGNKIKIGVDANQGWRVTIIKDAPLWDLDRAKYFADACYDLGVAWIEEPLPMDDYGELSRLTQYSRVPISGGEIQTNGYPELRMMIERKCYDIFQPDSIMTGGIRQTLDVAACCREHGLGFSPHTWTNGIGFAVNLQVLLASGFSRKKPLEYPLNPPSWTEEKRDGLLKKPFVHDHGFIRPSVLPGLGFDIDPTALERFGHRFFHMNQRKLFFHVIKDKGAMTALKLQYNKSKHGPSAGKKQDLETFAQDKSARLNAPQKHKE</sequence>
<dbReference type="SFLD" id="SFLDG00179">
    <property type="entry name" value="mandelate_racemase"/>
    <property type="match status" value="1"/>
</dbReference>
<feature type="region of interest" description="Disordered" evidence="4">
    <location>
        <begin position="408"/>
        <end position="440"/>
    </location>
</feature>
<evidence type="ECO:0000256" key="3">
    <source>
        <dbReference type="ARBA" id="ARBA00011973"/>
    </source>
</evidence>
<dbReference type="Gene3D" id="3.30.390.10">
    <property type="entry name" value="Enolase-like, N-terminal domain"/>
    <property type="match status" value="1"/>
</dbReference>
<keyword evidence="7" id="KW-1185">Reference proteome</keyword>
<dbReference type="InterPro" id="IPR029065">
    <property type="entry name" value="Enolase_C-like"/>
</dbReference>
<gene>
    <name evidence="6" type="primary">mdlA</name>
    <name evidence="6" type="ordered locus">HRM2_22830</name>
</gene>
<evidence type="ECO:0000313" key="7">
    <source>
        <dbReference type="Proteomes" id="UP000000442"/>
    </source>
</evidence>
<evidence type="ECO:0000256" key="4">
    <source>
        <dbReference type="SAM" id="MobiDB-lite"/>
    </source>
</evidence>
<dbReference type="SUPFAM" id="SSF51604">
    <property type="entry name" value="Enolase C-terminal domain-like"/>
    <property type="match status" value="1"/>
</dbReference>
<dbReference type="InterPro" id="IPR036849">
    <property type="entry name" value="Enolase-like_C_sf"/>
</dbReference>
<evidence type="ECO:0000256" key="2">
    <source>
        <dbReference type="ARBA" id="ARBA00005183"/>
    </source>
</evidence>
<reference evidence="6 7" key="1">
    <citation type="journal article" date="2009" name="Environ. Microbiol.">
        <title>Genome sequence of Desulfobacterium autotrophicum HRM2, a marine sulfate reducer oxidizing organic carbon completely to carbon dioxide.</title>
        <authorList>
            <person name="Strittmatter A.W."/>
            <person name="Liesegang H."/>
            <person name="Rabus R."/>
            <person name="Decker I."/>
            <person name="Amann J."/>
            <person name="Andres S."/>
            <person name="Henne A."/>
            <person name="Fricke W.F."/>
            <person name="Martinez-Arias R."/>
            <person name="Bartels D."/>
            <person name="Goesmann A."/>
            <person name="Krause L."/>
            <person name="Puehler A."/>
            <person name="Klenk H.P."/>
            <person name="Richter M."/>
            <person name="Schuler M."/>
            <person name="Gloeckner F.O."/>
            <person name="Meyerdierks A."/>
            <person name="Gottschalk G."/>
            <person name="Amann R."/>
        </authorList>
    </citation>
    <scope>NUCLEOTIDE SEQUENCE [LARGE SCALE GENOMIC DNA]</scope>
    <source>
        <strain evidence="7">ATCC 43914 / DSM 3382 / HRM2</strain>
    </source>
</reference>
<dbReference type="InterPro" id="IPR034593">
    <property type="entry name" value="DgoD-like"/>
</dbReference>
<dbReference type="InterPro" id="IPR013342">
    <property type="entry name" value="Mandelate_racemase_C"/>
</dbReference>
<dbReference type="GO" id="GO:0016853">
    <property type="term" value="F:isomerase activity"/>
    <property type="evidence" value="ECO:0007669"/>
    <property type="project" value="UniProtKB-KW"/>
</dbReference>
<organism evidence="6 7">
    <name type="scientific">Desulforapulum autotrophicum (strain ATCC 43914 / DSM 3382 / VKM B-1955 / HRM2)</name>
    <name type="common">Desulfobacterium autotrophicum</name>
    <dbReference type="NCBI Taxonomy" id="177437"/>
    <lineage>
        <taxon>Bacteria</taxon>
        <taxon>Pseudomonadati</taxon>
        <taxon>Thermodesulfobacteriota</taxon>
        <taxon>Desulfobacteria</taxon>
        <taxon>Desulfobacterales</taxon>
        <taxon>Desulfobacteraceae</taxon>
        <taxon>Desulforapulum</taxon>
    </lineage>
</organism>
<comment type="catalytic activity">
    <reaction evidence="1">
        <text>D-glucarate = 5-dehydro-4-deoxy-D-glucarate + H2O</text>
        <dbReference type="Rhea" id="RHEA:14573"/>
        <dbReference type="ChEBI" id="CHEBI:15377"/>
        <dbReference type="ChEBI" id="CHEBI:30612"/>
        <dbReference type="ChEBI" id="CHEBI:42819"/>
        <dbReference type="EC" id="4.2.1.40"/>
    </reaction>
</comment>
<dbReference type="SMART" id="SM00922">
    <property type="entry name" value="MR_MLE"/>
    <property type="match status" value="1"/>
</dbReference>
<evidence type="ECO:0000256" key="1">
    <source>
        <dbReference type="ARBA" id="ARBA00001426"/>
    </source>
</evidence>
<dbReference type="EC" id="4.2.1.40" evidence="3"/>
<evidence type="ECO:0000313" key="6">
    <source>
        <dbReference type="EMBL" id="ACN15378.1"/>
    </source>
</evidence>
<dbReference type="STRING" id="177437.HRM2_22830"/>
<dbReference type="PANTHER" id="PTHR48080">
    <property type="entry name" value="D-GALACTONATE DEHYDRATASE-RELATED"/>
    <property type="match status" value="1"/>
</dbReference>
<evidence type="ECO:0000259" key="5">
    <source>
        <dbReference type="SMART" id="SM00922"/>
    </source>
</evidence>
<dbReference type="HOGENOM" id="CLU_030273_3_1_7"/>
<protein>
    <recommendedName>
        <fullName evidence="3">glucarate dehydratase</fullName>
        <ecNumber evidence="3">4.2.1.40</ecNumber>
    </recommendedName>
</protein>
<dbReference type="SFLD" id="SFLDS00001">
    <property type="entry name" value="Enolase"/>
    <property type="match status" value="1"/>
</dbReference>
<keyword evidence="6" id="KW-0413">Isomerase</keyword>
<dbReference type="EMBL" id="CP001087">
    <property type="protein sequence ID" value="ACN15378.1"/>
    <property type="molecule type" value="Genomic_DNA"/>
</dbReference>
<dbReference type="Proteomes" id="UP000000442">
    <property type="component" value="Chromosome"/>
</dbReference>
<dbReference type="PANTHER" id="PTHR48080:SF4">
    <property type="entry name" value="GLUCARATE DEHYDRATASE"/>
    <property type="match status" value="1"/>
</dbReference>
<proteinExistence type="predicted"/>
<dbReference type="Pfam" id="PF02746">
    <property type="entry name" value="MR_MLE_N"/>
    <property type="match status" value="1"/>
</dbReference>
<dbReference type="OrthoDB" id="103536at2"/>
<accession>C0QEN6</accession>
<dbReference type="InterPro" id="IPR029017">
    <property type="entry name" value="Enolase-like_N"/>
</dbReference>
<comment type="pathway">
    <text evidence="2">Carbohydrate acid metabolism; D-glucarate degradation; 2,5-dioxopentanoate from D-glucarate: step 1/2.</text>
</comment>
<dbReference type="Gene3D" id="3.20.20.120">
    <property type="entry name" value="Enolase-like C-terminal domain"/>
    <property type="match status" value="1"/>
</dbReference>
<dbReference type="CDD" id="cd03316">
    <property type="entry name" value="MR_like"/>
    <property type="match status" value="1"/>
</dbReference>